<name>A0A336LUG3_CULSO</name>
<dbReference type="EMBL" id="UFQT01000116">
    <property type="protein sequence ID" value="SSX20309.1"/>
    <property type="molecule type" value="Genomic_DNA"/>
</dbReference>
<reference evidence="10" key="1">
    <citation type="submission" date="2018-07" db="EMBL/GenBank/DDBJ databases">
        <authorList>
            <person name="Quirk P.G."/>
            <person name="Krulwich T.A."/>
        </authorList>
    </citation>
    <scope>NUCLEOTIDE SEQUENCE</scope>
</reference>
<dbReference type="Gene3D" id="3.40.50.300">
    <property type="entry name" value="P-loop containing nucleotide triphosphate hydrolases"/>
    <property type="match status" value="3"/>
</dbReference>
<evidence type="ECO:0000256" key="7">
    <source>
        <dbReference type="ARBA" id="ARBA00070377"/>
    </source>
</evidence>
<dbReference type="GO" id="GO:0016887">
    <property type="term" value="F:ATP hydrolysis activity"/>
    <property type="evidence" value="ECO:0007669"/>
    <property type="project" value="InterPro"/>
</dbReference>
<keyword evidence="3" id="KW-0067">ATP-binding</keyword>
<feature type="compositionally biased region" description="Gly residues" evidence="8">
    <location>
        <begin position="1066"/>
        <end position="1084"/>
    </location>
</feature>
<keyword evidence="5" id="KW-0496">Mitochondrion</keyword>
<dbReference type="GO" id="GO:0032991">
    <property type="term" value="C:protein-containing complex"/>
    <property type="evidence" value="ECO:0007669"/>
    <property type="project" value="UniProtKB-ARBA"/>
</dbReference>
<dbReference type="InterPro" id="IPR011704">
    <property type="entry name" value="ATPase_dyneun-rel_AAA"/>
</dbReference>
<comment type="function">
    <text evidence="6">Exhibits ATPase activity in vitro.</text>
</comment>
<feature type="compositionally biased region" description="Basic and acidic residues" evidence="8">
    <location>
        <begin position="1047"/>
        <end position="1060"/>
    </location>
</feature>
<gene>
    <name evidence="10" type="primary">CSON001068</name>
</gene>
<dbReference type="VEuPathDB" id="VectorBase:CSON001068"/>
<dbReference type="FunFam" id="3.40.50.300:FF:000663">
    <property type="entry name" value="von Willebrand factor A domain containing 8"/>
    <property type="match status" value="1"/>
</dbReference>
<dbReference type="InterPro" id="IPR039891">
    <property type="entry name" value="VWA8"/>
</dbReference>
<accession>A0A336LUG3</accession>
<evidence type="ECO:0000259" key="9">
    <source>
        <dbReference type="PROSITE" id="PS50234"/>
    </source>
</evidence>
<dbReference type="Pfam" id="PF07728">
    <property type="entry name" value="AAA_5"/>
    <property type="match status" value="3"/>
</dbReference>
<dbReference type="FunFam" id="3.40.50.300:FF:000587">
    <property type="entry name" value="von Willebrand factor A domain containing 8"/>
    <property type="match status" value="1"/>
</dbReference>
<dbReference type="InterPro" id="IPR003593">
    <property type="entry name" value="AAA+_ATPase"/>
</dbReference>
<dbReference type="InterPro" id="IPR036465">
    <property type="entry name" value="vWFA_dom_sf"/>
</dbReference>
<dbReference type="SMART" id="SM00327">
    <property type="entry name" value="VWA"/>
    <property type="match status" value="1"/>
</dbReference>
<dbReference type="PROSITE" id="PS50234">
    <property type="entry name" value="VWFA"/>
    <property type="match status" value="1"/>
</dbReference>
<dbReference type="Gene3D" id="3.40.50.410">
    <property type="entry name" value="von Willebrand factor, type A domain"/>
    <property type="match status" value="1"/>
</dbReference>
<sequence length="1401" mass="159307">MLSIRRTLMLRNVNTEISSCYTMNLVKYFSSKIKVQIGDLWKEVDVSGAKKINIPQKYYKLDSSGNPILTNSAKHHLRWMMQKDILKQDVFLLGKPGPQRRQLAMTYLELTNREVEYVAVTRDTTESDLKQRREIVNGTSVYFDQSAVRAAKDGRILVLEGIEKAERNVLPVLNNLLENREMHLEDGRLLIPASRYDKLLKNNSEEVLQKWGLIRVSEDFRVIALGLPVPKYRGNPLDPPLRSRFQARDISNESFQELLDELKDVTQSTSNIATLEKLLEFAFGINSKEQSTVLPDFPTGNLKYIAQIFANNPHLPLCDGIHRLYPYKNLMEKEIKPNVENLLKSLDIPELKENQDLQEMLDVKSVTNETGTSKQVMIKTHGNATITIDIPHSSPKFNEMPHTFIKNSYHENLICDLAQSYAVGDFCLVGPRGCGKSAVIYELCHRLGQHCEVLMLYQDMTARDLIQQRTTKLNGDTIWRDSPLVKAALEGHTIVLDGIHRLHGSTIAVLHRLVHDRELQLYCGKRLIAEDKYNALIEAGVTEKEFKENRVFKIHPAFRIIALAEPPSQDGINNWLTPEMLSLFMFHNIRSLKKREEESIITEMYGPMNESLKKITDFAEFLRESRDPVLKSLSGSLSTRCLLKIAKRYSKYNPENDDFAAVNSVYETLNRTFLTQFLPSLPRNAFENALTRFNIDYTGKDNISKKTVTATDQNLIIGSTEVTLPLIDESKAAKIPNILFYDIPEHVTLLEHMLQDFLLGNHLLLVGNQGVGKNKLADRFLQLLRRPREYIQLHRDTTVQTLTLQSNIKDGVIVYEDSPLVKAVKQGHVLLIDEADKSPTHVTCILKTLVESGEMYLSDGRKIVPHGTNNNQNEIIDNESIIETHPDFRMIVLANRPGFPFLGNDFFGALGDCFSSFAVDNPSVSSEIKMLRQYGPDVPLELIQKLVEAFSELRTMADKSQLAYPYSTREVVNIVKHLQEFKDEEISELIGNVLDFDRHSPESFEQVTNILSKYLPIDAYAQNELAAIRRKREMQVSVSRVSGLDVSEPKHGKVDPKNEPHVGGNTWAGGTGGRDTAGLGGKGGPYRLDAGHKVHQLSDEEKDDIPDHVKKAAREMNRKAFEAKLKEIQMSKYDHKIYEQFSVPVQQQVQILRVILNSLQAKNKERQWLRHQTSGELDDIKLIEGITGEKNIYKRRLEQEPEPGQPQEKPKRLKLVVDVSGSMYRFNGYDGRLDRQLEAVVMMCEAFDGFDKKIKYDIVGHSGESHCVPFVDVKHPPDNDKLRLETIRMMHAHSQFCWSGDNTIAATKYAINELAKEDCDEALVLILSDANLKRYGISPKKFGEALMVQPKVQAYVIFIGSLGEEAELIKREMPAGRSFTCMDTKELPQIMKTIFESSVLK</sequence>
<evidence type="ECO:0000256" key="4">
    <source>
        <dbReference type="ARBA" id="ARBA00022946"/>
    </source>
</evidence>
<comment type="subcellular location">
    <subcellularLocation>
        <location evidence="1">Mitochondrion</location>
    </subcellularLocation>
</comment>
<dbReference type="InterPro" id="IPR002035">
    <property type="entry name" value="VWF_A"/>
</dbReference>
<dbReference type="SUPFAM" id="SSF53300">
    <property type="entry name" value="vWA-like"/>
    <property type="match status" value="1"/>
</dbReference>
<evidence type="ECO:0000313" key="10">
    <source>
        <dbReference type="EMBL" id="SSX20309.1"/>
    </source>
</evidence>
<evidence type="ECO:0000256" key="2">
    <source>
        <dbReference type="ARBA" id="ARBA00022741"/>
    </source>
</evidence>
<dbReference type="GO" id="GO:0005524">
    <property type="term" value="F:ATP binding"/>
    <property type="evidence" value="ECO:0007669"/>
    <property type="project" value="UniProtKB-KW"/>
</dbReference>
<evidence type="ECO:0000256" key="6">
    <source>
        <dbReference type="ARBA" id="ARBA00055988"/>
    </source>
</evidence>
<dbReference type="PANTHER" id="PTHR21610">
    <property type="entry name" value="VON WILLEBRAND FACTOR A DOMAIN-CONTAINING PROTEIN 8"/>
    <property type="match status" value="1"/>
</dbReference>
<dbReference type="OMA" id="GTHIVHP"/>
<feature type="region of interest" description="Disordered" evidence="8">
    <location>
        <begin position="1040"/>
        <end position="1084"/>
    </location>
</feature>
<dbReference type="InterPro" id="IPR027417">
    <property type="entry name" value="P-loop_NTPase"/>
</dbReference>
<dbReference type="GO" id="GO:0005739">
    <property type="term" value="C:mitochondrion"/>
    <property type="evidence" value="ECO:0007669"/>
    <property type="project" value="UniProtKB-SubCell"/>
</dbReference>
<evidence type="ECO:0000256" key="5">
    <source>
        <dbReference type="ARBA" id="ARBA00023128"/>
    </source>
</evidence>
<evidence type="ECO:0000256" key="1">
    <source>
        <dbReference type="ARBA" id="ARBA00004173"/>
    </source>
</evidence>
<keyword evidence="4" id="KW-0809">Transit peptide</keyword>
<dbReference type="SMART" id="SM00382">
    <property type="entry name" value="AAA"/>
    <property type="match status" value="2"/>
</dbReference>
<dbReference type="SUPFAM" id="SSF52540">
    <property type="entry name" value="P-loop containing nucleoside triphosphate hydrolases"/>
    <property type="match status" value="3"/>
</dbReference>
<organism evidence="10">
    <name type="scientific">Culicoides sonorensis</name>
    <name type="common">Biting midge</name>
    <dbReference type="NCBI Taxonomy" id="179676"/>
    <lineage>
        <taxon>Eukaryota</taxon>
        <taxon>Metazoa</taxon>
        <taxon>Ecdysozoa</taxon>
        <taxon>Arthropoda</taxon>
        <taxon>Hexapoda</taxon>
        <taxon>Insecta</taxon>
        <taxon>Pterygota</taxon>
        <taxon>Neoptera</taxon>
        <taxon>Endopterygota</taxon>
        <taxon>Diptera</taxon>
        <taxon>Nematocera</taxon>
        <taxon>Chironomoidea</taxon>
        <taxon>Ceratopogonidae</taxon>
        <taxon>Ceratopogoninae</taxon>
        <taxon>Culicoides</taxon>
        <taxon>Monoculicoides</taxon>
    </lineage>
</organism>
<dbReference type="PANTHER" id="PTHR21610:SF9">
    <property type="entry name" value="VON WILLEBRAND FACTOR A DOMAIN-CONTAINING PROTEIN 8"/>
    <property type="match status" value="1"/>
</dbReference>
<feature type="domain" description="VWFA" evidence="9">
    <location>
        <begin position="1212"/>
        <end position="1394"/>
    </location>
</feature>
<proteinExistence type="predicted"/>
<protein>
    <recommendedName>
        <fullName evidence="7">von Willebrand factor A domain-containing protein 8</fullName>
    </recommendedName>
</protein>
<evidence type="ECO:0000256" key="8">
    <source>
        <dbReference type="SAM" id="MobiDB-lite"/>
    </source>
</evidence>
<keyword evidence="2" id="KW-0547">Nucleotide-binding</keyword>
<evidence type="ECO:0000256" key="3">
    <source>
        <dbReference type="ARBA" id="ARBA00022840"/>
    </source>
</evidence>